<evidence type="ECO:0000313" key="2">
    <source>
        <dbReference type="Proteomes" id="UP000011529"/>
    </source>
</evidence>
<dbReference type="EMBL" id="ANMO01000116">
    <property type="protein sequence ID" value="EMB16772.1"/>
    <property type="molecule type" value="Genomic_DNA"/>
</dbReference>
<comment type="caution">
    <text evidence="1">The sequence shown here is derived from an EMBL/GenBank/DDBJ whole genome shotgun (WGS) entry which is preliminary data.</text>
</comment>
<reference evidence="1" key="1">
    <citation type="submission" date="2012-11" db="EMBL/GenBank/DDBJ databases">
        <title>Permanent draft genomes of Rhodopirellula europaea strain SH398 and 6C.</title>
        <authorList>
            <person name="Richter M."/>
            <person name="Richter-Heitmann T."/>
            <person name="Frank C."/>
            <person name="Harder J."/>
            <person name="Glockner F.O."/>
        </authorList>
    </citation>
    <scope>NUCLEOTIDE SEQUENCE</scope>
    <source>
        <strain evidence="1">6C</strain>
    </source>
</reference>
<dbReference type="AlphaFoldDB" id="M2AVM8"/>
<keyword evidence="2" id="KW-1185">Reference proteome</keyword>
<accession>M2AVM8</accession>
<reference evidence="1" key="2">
    <citation type="journal article" date="2013" name="Mar. Genomics">
        <title>Expression of sulfatases in Rhodopirellula baltica and the diversity of sulfatases in the genus Rhodopirellula.</title>
        <authorList>
            <person name="Wegner C.E."/>
            <person name="Richter-Heitmann T."/>
            <person name="Klindworth A."/>
            <person name="Klockow C."/>
            <person name="Richter M."/>
            <person name="Achstetter T."/>
            <person name="Glockner F.O."/>
            <person name="Harder J."/>
        </authorList>
    </citation>
    <scope>NUCLEOTIDE SEQUENCE [LARGE SCALE GENOMIC DNA]</scope>
    <source>
        <strain evidence="1">6C</strain>
    </source>
</reference>
<gene>
    <name evidence="1" type="ORF">RE6C_02405</name>
</gene>
<sequence>MCFAKPLNSIAIEVSPTRATVTSDTYGRGDALESAICVASEPTVQ</sequence>
<name>M2AVM8_9BACT</name>
<dbReference type="Proteomes" id="UP000011529">
    <property type="component" value="Unassembled WGS sequence"/>
</dbReference>
<organism evidence="1 2">
    <name type="scientific">Rhodopirellula europaea 6C</name>
    <dbReference type="NCBI Taxonomy" id="1263867"/>
    <lineage>
        <taxon>Bacteria</taxon>
        <taxon>Pseudomonadati</taxon>
        <taxon>Planctomycetota</taxon>
        <taxon>Planctomycetia</taxon>
        <taxon>Pirellulales</taxon>
        <taxon>Pirellulaceae</taxon>
        <taxon>Rhodopirellula</taxon>
    </lineage>
</organism>
<protein>
    <submittedName>
        <fullName evidence="1">Uncharacterized protein</fullName>
    </submittedName>
</protein>
<evidence type="ECO:0000313" key="1">
    <source>
        <dbReference type="EMBL" id="EMB16772.1"/>
    </source>
</evidence>
<proteinExistence type="predicted"/>